<evidence type="ECO:0000313" key="13">
    <source>
        <dbReference type="EMBL" id="MBC2769951.1"/>
    </source>
</evidence>
<evidence type="ECO:0000256" key="2">
    <source>
        <dbReference type="ARBA" id="ARBA00011233"/>
    </source>
</evidence>
<dbReference type="InterPro" id="IPR033900">
    <property type="entry name" value="Gram_neg_porin_domain"/>
</dbReference>
<comment type="subcellular location">
    <subcellularLocation>
        <location evidence="1">Cell outer membrane</location>
        <topology evidence="1">Multi-pass membrane protein</topology>
    </subcellularLocation>
</comment>
<dbReference type="AlphaFoldDB" id="A0A842HRS1"/>
<keyword evidence="6 11" id="KW-0732">Signal</keyword>
<feature type="domain" description="Porin" evidence="12">
    <location>
        <begin position="7"/>
        <end position="317"/>
    </location>
</feature>
<dbReference type="PANTHER" id="PTHR34501">
    <property type="entry name" value="PROTEIN YDDL-RELATED"/>
    <property type="match status" value="1"/>
</dbReference>
<evidence type="ECO:0000313" key="14">
    <source>
        <dbReference type="Proteomes" id="UP000545386"/>
    </source>
</evidence>
<keyword evidence="4" id="KW-1134">Transmembrane beta strand</keyword>
<dbReference type="Pfam" id="PF13609">
    <property type="entry name" value="Porin_4"/>
    <property type="match status" value="1"/>
</dbReference>
<name>A0A842HRS1_9BURK</name>
<keyword evidence="9" id="KW-0472">Membrane</keyword>
<keyword evidence="5" id="KW-0812">Transmembrane</keyword>
<dbReference type="GO" id="GO:0009279">
    <property type="term" value="C:cell outer membrane"/>
    <property type="evidence" value="ECO:0007669"/>
    <property type="project" value="UniProtKB-SubCell"/>
</dbReference>
<dbReference type="GO" id="GO:0046930">
    <property type="term" value="C:pore complex"/>
    <property type="evidence" value="ECO:0007669"/>
    <property type="project" value="UniProtKB-KW"/>
</dbReference>
<proteinExistence type="predicted"/>
<evidence type="ECO:0000256" key="3">
    <source>
        <dbReference type="ARBA" id="ARBA00022448"/>
    </source>
</evidence>
<keyword evidence="8" id="KW-0626">Porin</keyword>
<evidence type="ECO:0000256" key="4">
    <source>
        <dbReference type="ARBA" id="ARBA00022452"/>
    </source>
</evidence>
<dbReference type="GO" id="GO:0015288">
    <property type="term" value="F:porin activity"/>
    <property type="evidence" value="ECO:0007669"/>
    <property type="project" value="UniProtKB-KW"/>
</dbReference>
<evidence type="ECO:0000256" key="9">
    <source>
        <dbReference type="ARBA" id="ARBA00023136"/>
    </source>
</evidence>
<evidence type="ECO:0000256" key="5">
    <source>
        <dbReference type="ARBA" id="ARBA00022692"/>
    </source>
</evidence>
<organism evidence="13 14">
    <name type="scientific">Pusillimonas minor</name>
    <dbReference type="NCBI Taxonomy" id="2697024"/>
    <lineage>
        <taxon>Bacteria</taxon>
        <taxon>Pseudomonadati</taxon>
        <taxon>Pseudomonadota</taxon>
        <taxon>Betaproteobacteria</taxon>
        <taxon>Burkholderiales</taxon>
        <taxon>Alcaligenaceae</taxon>
        <taxon>Pusillimonas</taxon>
    </lineage>
</organism>
<dbReference type="CDD" id="cd00342">
    <property type="entry name" value="gram_neg_porins"/>
    <property type="match status" value="1"/>
</dbReference>
<evidence type="ECO:0000256" key="10">
    <source>
        <dbReference type="ARBA" id="ARBA00023237"/>
    </source>
</evidence>
<protein>
    <submittedName>
        <fullName evidence="13">Porin</fullName>
    </submittedName>
</protein>
<comment type="caution">
    <text evidence="13">The sequence shown here is derived from an EMBL/GenBank/DDBJ whole genome shotgun (WGS) entry which is preliminary data.</text>
</comment>
<dbReference type="PANTHER" id="PTHR34501:SF9">
    <property type="entry name" value="MAJOR OUTER MEMBRANE PROTEIN P.IA"/>
    <property type="match status" value="1"/>
</dbReference>
<evidence type="ECO:0000256" key="1">
    <source>
        <dbReference type="ARBA" id="ARBA00004571"/>
    </source>
</evidence>
<evidence type="ECO:0000256" key="8">
    <source>
        <dbReference type="ARBA" id="ARBA00023114"/>
    </source>
</evidence>
<dbReference type="InterPro" id="IPR023614">
    <property type="entry name" value="Porin_dom_sf"/>
</dbReference>
<dbReference type="InterPro" id="IPR050298">
    <property type="entry name" value="Gram-neg_bact_OMP"/>
</dbReference>
<evidence type="ECO:0000256" key="11">
    <source>
        <dbReference type="SAM" id="SignalP"/>
    </source>
</evidence>
<evidence type="ECO:0000259" key="12">
    <source>
        <dbReference type="Pfam" id="PF13609"/>
    </source>
</evidence>
<evidence type="ECO:0000256" key="6">
    <source>
        <dbReference type="ARBA" id="ARBA00022729"/>
    </source>
</evidence>
<keyword evidence="10" id="KW-0998">Cell outer membrane</keyword>
<keyword evidence="14" id="KW-1185">Reference proteome</keyword>
<dbReference type="GO" id="GO:0006811">
    <property type="term" value="P:monoatomic ion transport"/>
    <property type="evidence" value="ECO:0007669"/>
    <property type="project" value="UniProtKB-KW"/>
</dbReference>
<accession>A0A842HRS1</accession>
<gene>
    <name evidence="13" type="ORF">GTU67_08510</name>
</gene>
<feature type="signal peptide" evidence="11">
    <location>
        <begin position="1"/>
        <end position="18"/>
    </location>
</feature>
<comment type="subunit">
    <text evidence="2">Homotrimer.</text>
</comment>
<sequence>MAAGVCVALGFTAGAAVAQTDALGASAEVYGSVRMQAEAVRPHDRGAMDDYVGLRDAYSRLGVKAGYRFSQNFAVFGQVEVPFDTANLRFRDPYDQGGAGRDKGARLRLAQVGLDTRLGKLTYGQQWMPYYNAIAAPLDQFNSYYSGFATYTSSRVADTVSYYSPEILGLSFAGSYSAPSGNRRSAARIDDRRVQATASYAPFAGTRISAGVDDRGQAGFGRNRVYGVAASHTEGPWYFAAKYEWFDSGNQTPGSFSHDGNQAVNVMAAYTFGANTVRAMVANVQDYGDTIVHLGFDHQYNDQLKLFAEFYYERNTAAITAKRGGLAESVSGITGGRVFLVGARYDF</sequence>
<dbReference type="SUPFAM" id="SSF56935">
    <property type="entry name" value="Porins"/>
    <property type="match status" value="1"/>
</dbReference>
<evidence type="ECO:0000256" key="7">
    <source>
        <dbReference type="ARBA" id="ARBA00023065"/>
    </source>
</evidence>
<keyword evidence="7" id="KW-0406">Ion transport</keyword>
<dbReference type="EMBL" id="JACJUU010000005">
    <property type="protein sequence ID" value="MBC2769951.1"/>
    <property type="molecule type" value="Genomic_DNA"/>
</dbReference>
<dbReference type="Proteomes" id="UP000545386">
    <property type="component" value="Unassembled WGS sequence"/>
</dbReference>
<keyword evidence="3" id="KW-0813">Transport</keyword>
<feature type="chain" id="PRO_5033059915" evidence="11">
    <location>
        <begin position="19"/>
        <end position="347"/>
    </location>
</feature>
<dbReference type="Gene3D" id="2.40.160.10">
    <property type="entry name" value="Porin"/>
    <property type="match status" value="1"/>
</dbReference>
<reference evidence="13 14" key="1">
    <citation type="submission" date="2020-08" db="EMBL/GenBank/DDBJ databases">
        <title>Paraeoetvoesia sp. YC-7-48 draft genome sequence.</title>
        <authorList>
            <person name="Yao L."/>
        </authorList>
    </citation>
    <scope>NUCLEOTIDE SEQUENCE [LARGE SCALE GENOMIC DNA]</scope>
    <source>
        <strain evidence="14">YC-7-48</strain>
    </source>
</reference>